<evidence type="ECO:0000313" key="2">
    <source>
        <dbReference type="Proteomes" id="UP000218702"/>
    </source>
</evidence>
<name>A0A1Z4V1C5_9CYAN</name>
<keyword evidence="2" id="KW-1185">Reference proteome</keyword>
<evidence type="ECO:0000313" key="1">
    <source>
        <dbReference type="EMBL" id="BAZ85341.1"/>
    </source>
</evidence>
<gene>
    <name evidence="1" type="ORF">NIES806_15440</name>
</gene>
<organism evidence="1 2">
    <name type="scientific">Dolichospermum compactum NIES-806</name>
    <dbReference type="NCBI Taxonomy" id="1973481"/>
    <lineage>
        <taxon>Bacteria</taxon>
        <taxon>Bacillati</taxon>
        <taxon>Cyanobacteriota</taxon>
        <taxon>Cyanophyceae</taxon>
        <taxon>Nostocales</taxon>
        <taxon>Aphanizomenonaceae</taxon>
        <taxon>Dolichospermum</taxon>
        <taxon>Dolichospermum compactum</taxon>
    </lineage>
</organism>
<protein>
    <submittedName>
        <fullName evidence="1">TPR repeat-containing protein</fullName>
    </submittedName>
</protein>
<accession>A0A1Z4V1C5</accession>
<reference evidence="1 2" key="1">
    <citation type="submission" date="2017-06" db="EMBL/GenBank/DDBJ databases">
        <title>Genome sequencing of cyanobaciteial culture collection at National Institute for Environmental Studies (NIES).</title>
        <authorList>
            <person name="Hirose Y."/>
            <person name="Shimura Y."/>
            <person name="Fujisawa T."/>
            <person name="Nakamura Y."/>
            <person name="Kawachi M."/>
        </authorList>
    </citation>
    <scope>NUCLEOTIDE SEQUENCE [LARGE SCALE GENOMIC DNA]</scope>
    <source>
        <strain evidence="1 2">NIES-806</strain>
    </source>
</reference>
<sequence length="44" mass="5313">MKNIRTSEDAKKAFEAYYHYEYIHDFENAGYVLIERRNNSLTPN</sequence>
<dbReference type="Proteomes" id="UP000218702">
    <property type="component" value="Chromosome"/>
</dbReference>
<dbReference type="AlphaFoldDB" id="A0A1Z4V1C5"/>
<dbReference type="KEGG" id="dcm:NIES806_15440"/>
<dbReference type="EMBL" id="AP018316">
    <property type="protein sequence ID" value="BAZ85341.1"/>
    <property type="molecule type" value="Genomic_DNA"/>
</dbReference>
<proteinExistence type="predicted"/>